<dbReference type="Gene3D" id="3.40.50.300">
    <property type="entry name" value="P-loop containing nucleotide triphosphate hydrolases"/>
    <property type="match status" value="1"/>
</dbReference>
<dbReference type="PANTHER" id="PTHR14919">
    <property type="entry name" value="KPL2-RELATED"/>
    <property type="match status" value="1"/>
</dbReference>
<dbReference type="SUPFAM" id="SSF52540">
    <property type="entry name" value="P-loop containing nucleoside triphosphate hydrolases"/>
    <property type="match status" value="1"/>
</dbReference>
<evidence type="ECO:0000259" key="3">
    <source>
        <dbReference type="Pfam" id="PF24082"/>
    </source>
</evidence>
<dbReference type="InterPro" id="IPR027417">
    <property type="entry name" value="P-loop_NTPase"/>
</dbReference>
<feature type="region of interest" description="Disordered" evidence="1">
    <location>
        <begin position="841"/>
        <end position="928"/>
    </location>
</feature>
<feature type="compositionally biased region" description="Basic residues" evidence="1">
    <location>
        <begin position="885"/>
        <end position="895"/>
    </location>
</feature>
<dbReference type="InterPro" id="IPR054517">
    <property type="entry name" value="SPEF2_D5"/>
</dbReference>
<dbReference type="InterPro" id="IPR056199">
    <property type="entry name" value="SPEF2_C"/>
</dbReference>
<feature type="region of interest" description="Disordered" evidence="1">
    <location>
        <begin position="88"/>
        <end position="109"/>
    </location>
</feature>
<feature type="compositionally biased region" description="Basic and acidic residues" evidence="1">
    <location>
        <begin position="88"/>
        <end position="101"/>
    </location>
</feature>
<dbReference type="Ensembl" id="ENSPMAT00000002913.1">
    <property type="protein sequence ID" value="ENSPMAP00000002899.1"/>
    <property type="gene ID" value="ENSPMAG00000002646.1"/>
</dbReference>
<evidence type="ECO:0000313" key="4">
    <source>
        <dbReference type="Ensembl" id="ENSPMAP00000002899.1"/>
    </source>
</evidence>
<organism evidence="4">
    <name type="scientific">Petromyzon marinus</name>
    <name type="common">Sea lamprey</name>
    <dbReference type="NCBI Taxonomy" id="7757"/>
    <lineage>
        <taxon>Eukaryota</taxon>
        <taxon>Metazoa</taxon>
        <taxon>Chordata</taxon>
        <taxon>Craniata</taxon>
        <taxon>Vertebrata</taxon>
        <taxon>Cyclostomata</taxon>
        <taxon>Hyperoartia</taxon>
        <taxon>Petromyzontiformes</taxon>
        <taxon>Petromyzontidae</taxon>
        <taxon>Petromyzon</taxon>
    </lineage>
</organism>
<feature type="compositionally biased region" description="Basic and acidic residues" evidence="1">
    <location>
        <begin position="1178"/>
        <end position="1189"/>
    </location>
</feature>
<dbReference type="Pfam" id="PF00406">
    <property type="entry name" value="ADK"/>
    <property type="match status" value="1"/>
</dbReference>
<dbReference type="STRING" id="7757.ENSPMAP00000002899"/>
<evidence type="ECO:0000256" key="1">
    <source>
        <dbReference type="SAM" id="MobiDB-lite"/>
    </source>
</evidence>
<feature type="compositionally biased region" description="Basic residues" evidence="1">
    <location>
        <begin position="1203"/>
        <end position="1212"/>
    </location>
</feature>
<reference evidence="4" key="1">
    <citation type="submission" date="2025-08" db="UniProtKB">
        <authorList>
            <consortium name="Ensembl"/>
        </authorList>
    </citation>
    <scope>IDENTIFICATION</scope>
</reference>
<dbReference type="Pfam" id="PF22946">
    <property type="entry name" value="SPEF2_D5"/>
    <property type="match status" value="1"/>
</dbReference>
<feature type="domain" description="SPEF2 C-terminal" evidence="3">
    <location>
        <begin position="1369"/>
        <end position="1550"/>
    </location>
</feature>
<dbReference type="HOGENOM" id="CLU_002424_1_0_1"/>
<feature type="region of interest" description="Disordered" evidence="1">
    <location>
        <begin position="1178"/>
        <end position="1247"/>
    </location>
</feature>
<accession>S4RCG7</accession>
<dbReference type="InterPro" id="IPR052634">
    <property type="entry name" value="Sperm_flagellar-bone_growth"/>
</dbReference>
<dbReference type="GeneTree" id="ENSGT00390000008160"/>
<sequence length="1676" mass="189646">RLLYQLHVSLQRMRRAGLTAAALLGMQQPAPARLHALGTEMYQHQLKGKVARQVEVNLQQLTSTFEQRAREREAGRVMQELKQREAREQTLMEQRKREQAKLHQKRRRQDELMAQLQAATVRLPAPPLNRTLQAITARRHQQQQRIAQQVTNKCKKNLHAIIKYSCHILCTADKPYLTSFYELDVDCLNRVEYVGEIRRRLQEDGQARNQREKRRRAVLVQQLQAQRDMEELDRVEELVGRLMRQSQQEQRVAVQLLLTRQHKETVRQNRLERHYQLAERRHREFLEALDADAARSRWESEEKREQAERERELHAHLLAERMAARHAWHKQMCMGIVLHVVDLATRQAEYRELTGRDIQKQLLREWRELFVLELPVYDPPDPKDTSESTVSMAHKEAQAALDEQDFLDYLGMKGEWQAVDGSSAMEPPPNNAVLGHVVRHICTLVRPPRSLAPPVALPPSSIRACVLGKPFSGKTSCLQRLSQECGLVTLNVSALLLESMETYNHWFNNNNKNQIGSFLRERLSEEDDERIVAEGDDNHEEADPVTHAEVWHRTYVAAGASTLQLPALTKCVTPLSNITSNVVELGRQASEVLAQGGVVPDQLLVFLVLQALRELPEQTGWILDGFPATVQQAKLLEKALTGWDEDLEEGNSKEMGQQGSGTASGKVSLLVQDPFAPPKAPPPPPALDLALVLTLSDSAAFERAESTSCEDLRAHTQHLLANEKVYSRNHDTDNTERKRKLLKCRLVGFEKHWPDLEQWFGPRHGVLQSVCAQTDPDLLYQGMKRIFEQTLLHKQQISKPKGKYELTGNKIWKEELHSEKQGLPGIPPMVDMDQPQDEEIPTMLGEVPSTPTIGSQQKGASPGRSPKGSRRRTSKSPASEDKKERAKSKEKKGKSPPRSGKAKGAGKEQAIPEPIAVETVPPGPTPGSSEWEYVDQPLTLEMATYLGGFWDNMERTYISNCKTVFHNLRREREAIVHHLYDIRQEFVEFLRRPDHKQEFVQRWQIELNELPGYLRGDDDTRAEMHQRAQDLKEKLWDITDGRKEEAEKELLSVMHDGWLNARLAAFANHYITLMQVRHHSHRGAVIPSRPLRAPHLDCPSLCLPRHAPKQPPSLLPNPSCYCYSLARPPSCDLPQPLSTPQPLCCFRIHRSHINITLFCCCSGCLWKVSEELAVLEQNGRDDEQKDGERAASGSRKPTSGKAKGSKNVKKKEPKGSGKKKDGKYKKGTPSPSVPMQVEEENPEVVAEKQRKAKMHQEHACALKHEETCLRQRLDTVKEQALSAIGALRAASAEAYQAMQDSLGQRYRAEMHSIEQLLDVIQGAVESGTYQPELVLQQDSFYLSTEARMYEEPPPPAPPQPSEPLHPHYFTVEQLMSFHRHLLEAAPAGYISTFDFIDFLHDLGSGGTGSECLPAAWLNMSRTQIAAIAHEVQGGVELLDWRRLLVLAAWPWPLPSVTRLLAVLAACRKADPESSGFLSQEQYDQIELWFKDAVPTEDKCDLYDRLGNLKQALFTLLGQGEKIDYKSMLLYLACGEDGQDGFYRALSVAAAAGAAMALPGNPSTPPAQASVIMCTHYPVRELYVAGFSQTEDLDSGPLEFVSLDALLTVLHHAGAIAEDTHRFSHPNETRAHPYLEEHIVQVFRDLGSEDLEPVRFQALIKHPLIEEMINLILKFKL</sequence>
<dbReference type="Pfam" id="PF24082">
    <property type="entry name" value="SPEF2_C"/>
    <property type="match status" value="1"/>
</dbReference>
<proteinExistence type="predicted"/>
<protein>
    <submittedName>
        <fullName evidence="4">Sperm flagellar 2</fullName>
    </submittedName>
</protein>
<dbReference type="PANTHER" id="PTHR14919:SF0">
    <property type="entry name" value="SPERM FLAGELLAR PROTEIN 2"/>
    <property type="match status" value="1"/>
</dbReference>
<dbReference type="OMA" id="IMETKQQ"/>
<feature type="domain" description="CPC1/SPEF2" evidence="2">
    <location>
        <begin position="242"/>
        <end position="375"/>
    </location>
</feature>
<reference evidence="4" key="2">
    <citation type="submission" date="2025-09" db="UniProtKB">
        <authorList>
            <consortium name="Ensembl"/>
        </authorList>
    </citation>
    <scope>IDENTIFICATION</scope>
</reference>
<evidence type="ECO:0000259" key="2">
    <source>
        <dbReference type="Pfam" id="PF22946"/>
    </source>
</evidence>
<name>S4RCG7_PETMA</name>